<dbReference type="PANTHER" id="PTHR43190">
    <property type="entry name" value="N-ACETYL-D-GLUCOSAMINE KINASE"/>
    <property type="match status" value="1"/>
</dbReference>
<dbReference type="AlphaFoldDB" id="A0AAU7X941"/>
<dbReference type="CDD" id="cd24082">
    <property type="entry name" value="ASKHA_NBD_GspK-like"/>
    <property type="match status" value="1"/>
</dbReference>
<dbReference type="InterPro" id="IPR002731">
    <property type="entry name" value="ATPase_BadF"/>
</dbReference>
<organism evidence="2">
    <name type="scientific">Methyloraptor flagellatus</name>
    <dbReference type="NCBI Taxonomy" id="3162530"/>
    <lineage>
        <taxon>Bacteria</taxon>
        <taxon>Pseudomonadati</taxon>
        <taxon>Pseudomonadota</taxon>
        <taxon>Alphaproteobacteria</taxon>
        <taxon>Hyphomicrobiales</taxon>
        <taxon>Ancalomicrobiaceae</taxon>
        <taxon>Methyloraptor</taxon>
    </lineage>
</organism>
<dbReference type="PANTHER" id="PTHR43190:SF3">
    <property type="entry name" value="N-ACETYL-D-GLUCOSAMINE KINASE"/>
    <property type="match status" value="1"/>
</dbReference>
<evidence type="ECO:0000259" key="1">
    <source>
        <dbReference type="Pfam" id="PF01869"/>
    </source>
</evidence>
<dbReference type="SUPFAM" id="SSF53067">
    <property type="entry name" value="Actin-like ATPase domain"/>
    <property type="match status" value="1"/>
</dbReference>
<dbReference type="RefSeq" id="WP_407048699.1">
    <property type="nucleotide sequence ID" value="NZ_CP158568.1"/>
</dbReference>
<accession>A0AAU7X941</accession>
<dbReference type="InterPro" id="IPR043129">
    <property type="entry name" value="ATPase_NBD"/>
</dbReference>
<gene>
    <name evidence="2" type="ORF">ABS361_16145</name>
</gene>
<sequence>MVDSDAAIACIGAHGGRDGGIVIAGTGSAAFALRDGRRHAIGGRGFALGDDGSGAVIGRAALHHAVLVGDRLAPTSSLAERLLARFDDLPAIVEWSRTALSRDYGAFAPAVFEAAREGDAVAGRILDEAAAALSAMAENLLGFGVDRIALIGSVAAELAGRLSPTTRAALAAPISDPLDGAIRMAGGPVEGFAVTGPIGGLAS</sequence>
<protein>
    <submittedName>
        <fullName evidence="2">BadF/BadG/BcrA/BcrD ATPase family protein</fullName>
    </submittedName>
</protein>
<name>A0AAU7X941_9HYPH</name>
<proteinExistence type="predicted"/>
<dbReference type="EMBL" id="CP158568">
    <property type="protein sequence ID" value="XBY43598.1"/>
    <property type="molecule type" value="Genomic_DNA"/>
</dbReference>
<dbReference type="Gene3D" id="3.30.420.40">
    <property type="match status" value="2"/>
</dbReference>
<dbReference type="KEGG" id="mflg:ABS361_16145"/>
<evidence type="ECO:0000313" key="2">
    <source>
        <dbReference type="EMBL" id="XBY43598.1"/>
    </source>
</evidence>
<dbReference type="Pfam" id="PF01869">
    <property type="entry name" value="BcrAD_BadFG"/>
    <property type="match status" value="1"/>
</dbReference>
<dbReference type="InterPro" id="IPR052519">
    <property type="entry name" value="Euk-type_GlcNAc_Kinase"/>
</dbReference>
<reference evidence="2" key="1">
    <citation type="submission" date="2024-06" db="EMBL/GenBank/DDBJ databases">
        <title>Methylostella associata gen. nov., sp. nov., a novel Ancalomicrobiaceae-affiliated facultatively methylotrophic bacteria that feed on methanotrophs of the genus Methylococcus.</title>
        <authorList>
            <person name="Saltykova V."/>
            <person name="Danilova O.V."/>
            <person name="Oshkin I.Y."/>
            <person name="Belova S.E."/>
            <person name="Pimenov N.V."/>
            <person name="Dedysh S.N."/>
        </authorList>
    </citation>
    <scope>NUCLEOTIDE SEQUENCE</scope>
    <source>
        <strain evidence="2">S20</strain>
    </source>
</reference>
<feature type="domain" description="ATPase BadF/BadG/BcrA/BcrD type" evidence="1">
    <location>
        <begin position="2"/>
        <end position="157"/>
    </location>
</feature>